<sequence>MSKDLVTCIQITVDQLLSRNLLPLIRQVLNSNALVNANVLKVYKYMESRGIYSYPKIAHRPHLVLIPYTMGLVEMTLVLYRHLVELSMFLVELGEKLRTDLPLRVVLIWNVGGLTSLVTNPNVVRLRERRSLDEDDSQLDDPSSCGRVETFC</sequence>
<name>H2YKD3_CIOSA</name>
<reference evidence="1" key="2">
    <citation type="submission" date="2025-08" db="UniProtKB">
        <authorList>
            <consortium name="Ensembl"/>
        </authorList>
    </citation>
    <scope>IDENTIFICATION</scope>
</reference>
<dbReference type="HOGENOM" id="CLU_1721726_0_0_1"/>
<reference evidence="1" key="3">
    <citation type="submission" date="2025-09" db="UniProtKB">
        <authorList>
            <consortium name="Ensembl"/>
        </authorList>
    </citation>
    <scope>IDENTIFICATION</scope>
</reference>
<evidence type="ECO:0000313" key="2">
    <source>
        <dbReference type="Proteomes" id="UP000007875"/>
    </source>
</evidence>
<dbReference type="InParanoid" id="H2YKD3"/>
<evidence type="ECO:0000313" key="1">
    <source>
        <dbReference type="Ensembl" id="ENSCSAVP00000005785.1"/>
    </source>
</evidence>
<dbReference type="AlphaFoldDB" id="H2YKD3"/>
<protein>
    <submittedName>
        <fullName evidence="1">Uncharacterized protein</fullName>
    </submittedName>
</protein>
<accession>H2YKD3</accession>
<dbReference type="Proteomes" id="UP000007875">
    <property type="component" value="Unassembled WGS sequence"/>
</dbReference>
<reference evidence="2" key="1">
    <citation type="submission" date="2003-08" db="EMBL/GenBank/DDBJ databases">
        <authorList>
            <person name="Birren B."/>
            <person name="Nusbaum C."/>
            <person name="Abebe A."/>
            <person name="Abouelleil A."/>
            <person name="Adekoya E."/>
            <person name="Ait-zahra M."/>
            <person name="Allen N."/>
            <person name="Allen T."/>
            <person name="An P."/>
            <person name="Anderson M."/>
            <person name="Anderson S."/>
            <person name="Arachchi H."/>
            <person name="Armbruster J."/>
            <person name="Bachantsang P."/>
            <person name="Baldwin J."/>
            <person name="Barry A."/>
            <person name="Bayul T."/>
            <person name="Blitshsteyn B."/>
            <person name="Bloom T."/>
            <person name="Blye J."/>
            <person name="Boguslavskiy L."/>
            <person name="Borowsky M."/>
            <person name="Boukhgalter B."/>
            <person name="Brunache A."/>
            <person name="Butler J."/>
            <person name="Calixte N."/>
            <person name="Calvo S."/>
            <person name="Camarata J."/>
            <person name="Campo K."/>
            <person name="Chang J."/>
            <person name="Cheshatsang Y."/>
            <person name="Citroen M."/>
            <person name="Collymore A."/>
            <person name="Considine T."/>
            <person name="Cook A."/>
            <person name="Cooke P."/>
            <person name="Corum B."/>
            <person name="Cuomo C."/>
            <person name="David R."/>
            <person name="Dawoe T."/>
            <person name="Degray S."/>
            <person name="Dodge S."/>
            <person name="Dooley K."/>
            <person name="Dorje P."/>
            <person name="Dorjee K."/>
            <person name="Dorris L."/>
            <person name="Duffey N."/>
            <person name="Dupes A."/>
            <person name="Elkins T."/>
            <person name="Engels R."/>
            <person name="Erickson J."/>
            <person name="Farina A."/>
            <person name="Faro S."/>
            <person name="Ferreira P."/>
            <person name="Fischer H."/>
            <person name="Fitzgerald M."/>
            <person name="Foley K."/>
            <person name="Gage D."/>
            <person name="Galagan J."/>
            <person name="Gearin G."/>
            <person name="Gnerre S."/>
            <person name="Gnirke A."/>
            <person name="Goyette A."/>
            <person name="Graham J."/>
            <person name="Grandbois E."/>
            <person name="Gyaltsen K."/>
            <person name="Hafez N."/>
            <person name="Hagopian D."/>
            <person name="Hagos B."/>
            <person name="Hall J."/>
            <person name="Hatcher B."/>
            <person name="Heller A."/>
            <person name="Higgins H."/>
            <person name="Honan T."/>
            <person name="Horn A."/>
            <person name="Houde N."/>
            <person name="Hughes L."/>
            <person name="Hulme W."/>
            <person name="Husby E."/>
            <person name="Iliev I."/>
            <person name="Jaffe D."/>
            <person name="Jones C."/>
            <person name="Kamal M."/>
            <person name="Kamat A."/>
            <person name="Kamvysselis M."/>
            <person name="Karlsson E."/>
            <person name="Kells C."/>
            <person name="Kieu A."/>
            <person name="Kisner P."/>
            <person name="Kodira C."/>
            <person name="Kulbokas E."/>
            <person name="Labutti K."/>
            <person name="Lama D."/>
            <person name="Landers T."/>
            <person name="Leger J."/>
            <person name="Levine S."/>
            <person name="Lewis D."/>
            <person name="Lewis T."/>
            <person name="Lindblad-toh K."/>
            <person name="Liu X."/>
            <person name="Lokyitsang T."/>
            <person name="Lokyitsang Y."/>
            <person name="Lucien O."/>
            <person name="Lui A."/>
            <person name="Ma L.J."/>
            <person name="Mabbitt R."/>
            <person name="Macdonald J."/>
            <person name="Maclean C."/>
            <person name="Major J."/>
            <person name="Manning J."/>
            <person name="Marabella R."/>
            <person name="Maru K."/>
            <person name="Matthews C."/>
            <person name="Mauceli E."/>
            <person name="Mccarthy M."/>
            <person name="Mcdonough S."/>
            <person name="Mcghee T."/>
            <person name="Meldrim J."/>
            <person name="Meneus L."/>
            <person name="Mesirov J."/>
            <person name="Mihalev A."/>
            <person name="Mihova T."/>
            <person name="Mikkelsen T."/>
            <person name="Mlenga V."/>
            <person name="Moru K."/>
            <person name="Mozes J."/>
            <person name="Mulrain L."/>
            <person name="Munson G."/>
            <person name="Naylor J."/>
            <person name="Newes C."/>
            <person name="Nguyen C."/>
            <person name="Nguyen N."/>
            <person name="Nguyen T."/>
            <person name="Nicol R."/>
            <person name="Nielsen C."/>
            <person name="Nizzari M."/>
            <person name="Norbu C."/>
            <person name="Norbu N."/>
            <person name="O'donnell P."/>
            <person name="Okoawo O."/>
            <person name="O'leary S."/>
            <person name="Omotosho B."/>
            <person name="O'neill K."/>
            <person name="Osman S."/>
            <person name="Parker S."/>
            <person name="Perrin D."/>
            <person name="Phunkhang P."/>
            <person name="Piqani B."/>
            <person name="Purcell S."/>
            <person name="Rachupka T."/>
            <person name="Ramasamy U."/>
            <person name="Rameau R."/>
            <person name="Ray V."/>
            <person name="Raymond C."/>
            <person name="Retta R."/>
            <person name="Richardson S."/>
            <person name="Rise C."/>
            <person name="Rodriguez J."/>
            <person name="Rogers J."/>
            <person name="Rogov P."/>
            <person name="Rutman M."/>
            <person name="Schupbach R."/>
            <person name="Seaman C."/>
            <person name="Settipalli S."/>
            <person name="Sharpe T."/>
            <person name="Sheridan J."/>
            <person name="Sherpa N."/>
            <person name="Shi J."/>
            <person name="Smirnov S."/>
            <person name="Smith C."/>
            <person name="Sougnez C."/>
            <person name="Spencer B."/>
            <person name="Stalker J."/>
            <person name="Stange-thomann N."/>
            <person name="Stavropoulos S."/>
            <person name="Stetson K."/>
            <person name="Stone C."/>
            <person name="Stone S."/>
            <person name="Stubbs M."/>
            <person name="Talamas J."/>
            <person name="Tchuinga P."/>
            <person name="Tenzing P."/>
            <person name="Tesfaye S."/>
            <person name="Theodore J."/>
            <person name="Thoulutsang Y."/>
            <person name="Topham K."/>
            <person name="Towey S."/>
            <person name="Tsamla T."/>
            <person name="Tsomo N."/>
            <person name="Vallee D."/>
            <person name="Vassiliev H."/>
            <person name="Venkataraman V."/>
            <person name="Vinson J."/>
            <person name="Vo A."/>
            <person name="Wade C."/>
            <person name="Wang S."/>
            <person name="Wangchuk T."/>
            <person name="Wangdi T."/>
            <person name="Whittaker C."/>
            <person name="Wilkinson J."/>
            <person name="Wu Y."/>
            <person name="Wyman D."/>
            <person name="Yadav S."/>
            <person name="Yang S."/>
            <person name="Yang X."/>
            <person name="Yeager S."/>
            <person name="Yee E."/>
            <person name="Young G."/>
            <person name="Zainoun J."/>
            <person name="Zembeck L."/>
            <person name="Zimmer A."/>
            <person name="Zody M."/>
            <person name="Lander E."/>
        </authorList>
    </citation>
    <scope>NUCLEOTIDE SEQUENCE [LARGE SCALE GENOMIC DNA]</scope>
</reference>
<dbReference type="Ensembl" id="ENSCSAVT00000005860.1">
    <property type="protein sequence ID" value="ENSCSAVP00000005785.1"/>
    <property type="gene ID" value="ENSCSAVG00000003448.1"/>
</dbReference>
<organism evidence="1 2">
    <name type="scientific">Ciona savignyi</name>
    <name type="common">Pacific transparent sea squirt</name>
    <dbReference type="NCBI Taxonomy" id="51511"/>
    <lineage>
        <taxon>Eukaryota</taxon>
        <taxon>Metazoa</taxon>
        <taxon>Chordata</taxon>
        <taxon>Tunicata</taxon>
        <taxon>Ascidiacea</taxon>
        <taxon>Phlebobranchia</taxon>
        <taxon>Cionidae</taxon>
        <taxon>Ciona</taxon>
    </lineage>
</organism>
<keyword evidence="2" id="KW-1185">Reference proteome</keyword>
<dbReference type="GeneTree" id="ENSGT00660000097357"/>
<proteinExistence type="predicted"/>